<dbReference type="InterPro" id="IPR037123">
    <property type="entry name" value="PRibGlycinamide_synth_C_sf"/>
</dbReference>
<dbReference type="PROSITE" id="PS50975">
    <property type="entry name" value="ATP_GRASP"/>
    <property type="match status" value="1"/>
</dbReference>
<dbReference type="SUPFAM" id="SSF52440">
    <property type="entry name" value="PreATP-grasp domain"/>
    <property type="match status" value="1"/>
</dbReference>
<dbReference type="InterPro" id="IPR029057">
    <property type="entry name" value="PRTase-like"/>
</dbReference>
<dbReference type="InterPro" id="IPR002376">
    <property type="entry name" value="Formyl_transf_N"/>
</dbReference>
<keyword evidence="11" id="KW-0511">Multifunctional enzyme</keyword>
<dbReference type="InterPro" id="IPR036477">
    <property type="entry name" value="Formyl_transf_N_sf"/>
</dbReference>
<evidence type="ECO:0000256" key="13">
    <source>
        <dbReference type="SAM" id="MobiDB-lite"/>
    </source>
</evidence>
<dbReference type="Pfam" id="PF02843">
    <property type="entry name" value="GARS_C"/>
    <property type="match status" value="1"/>
</dbReference>
<dbReference type="EMBL" id="CDMZ01000253">
    <property type="protein sequence ID" value="CEM10212.1"/>
    <property type="molecule type" value="Genomic_DNA"/>
</dbReference>
<dbReference type="HAMAP" id="MF_01930">
    <property type="entry name" value="PurN"/>
    <property type="match status" value="1"/>
</dbReference>
<dbReference type="Pfam" id="PF01071">
    <property type="entry name" value="GARS_A"/>
    <property type="match status" value="1"/>
</dbReference>
<dbReference type="SUPFAM" id="SSF53271">
    <property type="entry name" value="PRTase-like"/>
    <property type="match status" value="1"/>
</dbReference>
<keyword evidence="7 12" id="KW-0547">Nucleotide-binding</keyword>
<feature type="region of interest" description="Disordered" evidence="13">
    <location>
        <begin position="1166"/>
        <end position="1194"/>
    </location>
</feature>
<dbReference type="SUPFAM" id="SSF55326">
    <property type="entry name" value="PurM N-terminal domain-like"/>
    <property type="match status" value="1"/>
</dbReference>
<evidence type="ECO:0000259" key="15">
    <source>
        <dbReference type="PROSITE" id="PS51278"/>
    </source>
</evidence>
<dbReference type="InterPro" id="IPR011761">
    <property type="entry name" value="ATP-grasp"/>
</dbReference>
<dbReference type="Gene3D" id="3.30.1330.10">
    <property type="entry name" value="PurM-like, N-terminal domain"/>
    <property type="match status" value="1"/>
</dbReference>
<dbReference type="InterPro" id="IPR011054">
    <property type="entry name" value="Rudment_hybrid_motif"/>
</dbReference>
<dbReference type="InterPro" id="IPR013815">
    <property type="entry name" value="ATP_grasp_subdomain_1"/>
</dbReference>
<dbReference type="GO" id="GO:0005524">
    <property type="term" value="F:ATP binding"/>
    <property type="evidence" value="ECO:0007669"/>
    <property type="project" value="UniProtKB-UniRule"/>
</dbReference>
<evidence type="ECO:0000256" key="3">
    <source>
        <dbReference type="ARBA" id="ARBA00007423"/>
    </source>
</evidence>
<dbReference type="Pfam" id="PF00586">
    <property type="entry name" value="AIRS"/>
    <property type="match status" value="1"/>
</dbReference>
<keyword evidence="4" id="KW-0436">Ligase</keyword>
<feature type="domain" description="Glutamine amidotransferase type-2" evidence="15">
    <location>
        <begin position="9"/>
        <end position="305"/>
    </location>
</feature>
<dbReference type="Gene3D" id="3.30.1490.20">
    <property type="entry name" value="ATP-grasp fold, A domain"/>
    <property type="match status" value="1"/>
</dbReference>
<dbReference type="Pfam" id="PF00551">
    <property type="entry name" value="Formyl_trans_N"/>
    <property type="match status" value="1"/>
</dbReference>
<dbReference type="InterPro" id="IPR020561">
    <property type="entry name" value="PRibGlycinamid_synth_ATP-grasp"/>
</dbReference>
<dbReference type="InterPro" id="IPR017932">
    <property type="entry name" value="GATase_2_dom"/>
</dbReference>
<evidence type="ECO:0000256" key="8">
    <source>
        <dbReference type="ARBA" id="ARBA00022755"/>
    </source>
</evidence>
<feature type="domain" description="ATP-grasp" evidence="14">
    <location>
        <begin position="765"/>
        <end position="977"/>
    </location>
</feature>
<sequence>MGEEIGHHCGVAMVRLMKPLDYYIEKYGTAFFGLKSLYLLLEKQRNRGQDGSGIASLKFDMEPGHTFLDVMKSVAADPIKDVMFKCETAAQNKLEELTADEKKNWRMLKHRVPFTGECFLGHVRYGTDSDNSEVRCHPVVHENNWMSRYLALAANFNLTNVDELFDELVHLGQHPREKSDTITVLENVSHFLDKENNDLYVKYYTAGHEMRSCFRLVGEHMNVARILRQAAAHWDGGYLMCGMIGHGDCFAFRDPAGIRPGFYFVNDEFVAIASEKPVIQSVFKLTEADEVRDIPPGHAMIIKKDGSLLLEKVLEPAPPKPCSFERIYFSRGGDSEIYRERERLGRVVAREVMKAIDGDLENTVVGFIPNTAELAYYGLVKGLEDELDKMKKDRIMKLGSNPKPEDVAKILSMRLRAEKVTMKDAKIRTFIQEDSGREFLVSHAYDICYDTVRPTDNLVVIDDSIVRGTTLTNSILTNLDRLCPKRIVVVSSAPQIRFPDCYGIDIAKIKALCAFKAAVKLHKERGEKGETFLRDLYNRCREVVKLHTRSGDPRLKTNVVKELYKDWEYSQVTDKICEILKPKDLKAEVKIVFQTIEGLHEAIPVHNGDWYFTGDYPTPGGMKVAARAYMNFFEGSDERGYGVQTQFGKTVLVLGSGGREHSIAWRLAHSQKVGQVFVAPGNGGTAHIQIGQRTVKNAENLKLDSKTGFKDLLDFCKQNGVGLVVVGGETLLAEGVADVLSSKGIPVFGPSKAAAQLETSKAFSKDFMERHNIPTAKYKTFSGGAADLPAALAFAKSLQFQVVVKASGLCAGKGVLVPASSPEDVEAALKTVMADKAFGEGACSSVVVEEKLEGPEVSLMAFTDGQTIVPMPPATDHKRLLENDEGPNTGGMGAYAPSPLLNDDQVATLKETVLEAAVKGMAAEGAPFKGVLYAGLMLTFDGPKVLEFNCRLGDPEAQCVLPLIDSDLYEICMACTQGNLEDASVSFLKASCCCVVMASGGYPGAFQKGYEISGIKNAEAVPGVRVFQAGTRRRPALVPAQKVSRAASGALDALSSQERSKEVDGAAVVGTGWRAVETNGGRVLGVAAVAKTLQEAQSRAYVGVRTIDFLGCHYRRDIGMQVFRSASVDAFWPGSMDSAHSEGRHGSVSKGHDGEIEMTIEEAELEDEEGAQANGPPAGLAGPAKSTKSGSGQRQSALPLRLAAAAQAGGFTYLSAGIDLAAREALRAGLWPVVEQAMKKGCRQTEDDFGGQCHLSEALGLKSAGGGNLTMVAASAGVGTKLKIAATMGKVETVGRDLVALCTNDVLAHGATPLFLTDYIACGKLEVSTVAGMTEGALTECEETGISFFMGERDEMPGLLPPGSFNYAGFCVGAVGSDQRLPLKEDLKEGDVLVGIPSSGVHANGYSLIRKILNSLGLTYEAPAPFDPSRSIGEVLLVPTRAYIKVLRPLMERKGADGKLMIKSLVPITAGGILGCLKKTLPEGVGARLDCTKWELPAVFRWMMKMGRVEPKEMAKTFNCGLGMLAVVSAADAPQVVEALRTEGDRDASIVGTLAPWKETDSTTNPALSAKRARIRIEHAETAWLQQDADPAMGRQSEGIPLDLVDPFAKRKVQVGVLVSGEGSNLQALIDSARREDFPAKIALVISNDPEAYGLVRARLADIPTVVVQHKMYKSRGEFESDLTKRLKEHNVELVCLAGWMRILTETFVDEWPSKILNVHPALLPSFPGLYPHQRVLDAGCRVAGCTVHYVTKGAVNTGPIIIQEAIAVGEDDSALTLSERVKVHCEWRAYPKALALVAEGKAPIVNGFVKISA</sequence>
<proteinExistence type="inferred from homology"/>
<evidence type="ECO:0000256" key="12">
    <source>
        <dbReference type="PROSITE-ProRule" id="PRU00409"/>
    </source>
</evidence>
<protein>
    <submittedName>
        <fullName evidence="16">Uncharacterized protein</fullName>
    </submittedName>
</protein>
<evidence type="ECO:0000256" key="6">
    <source>
        <dbReference type="ARBA" id="ARBA00022723"/>
    </source>
</evidence>
<dbReference type="PROSITE" id="PS51278">
    <property type="entry name" value="GATASE_TYPE_2"/>
    <property type="match status" value="1"/>
</dbReference>
<dbReference type="PROSITE" id="PS00184">
    <property type="entry name" value="GARS"/>
    <property type="match status" value="1"/>
</dbReference>
<evidence type="ECO:0000256" key="11">
    <source>
        <dbReference type="ARBA" id="ARBA00023268"/>
    </source>
</evidence>
<dbReference type="VEuPathDB" id="CryptoDB:Cvel_16139"/>
<evidence type="ECO:0000256" key="7">
    <source>
        <dbReference type="ARBA" id="ARBA00022741"/>
    </source>
</evidence>
<dbReference type="NCBIfam" id="TIGR00639">
    <property type="entry name" value="PurN"/>
    <property type="match status" value="1"/>
</dbReference>
<feature type="compositionally biased region" description="Low complexity" evidence="13">
    <location>
        <begin position="1171"/>
        <end position="1184"/>
    </location>
</feature>
<dbReference type="InterPro" id="IPR036676">
    <property type="entry name" value="PurM-like_C_sf"/>
</dbReference>
<dbReference type="SMART" id="SM01210">
    <property type="entry name" value="GARS_C"/>
    <property type="match status" value="1"/>
</dbReference>
<dbReference type="HAMAP" id="MF_00138">
    <property type="entry name" value="GARS"/>
    <property type="match status" value="1"/>
</dbReference>
<dbReference type="SMART" id="SM01209">
    <property type="entry name" value="GARS_A"/>
    <property type="match status" value="1"/>
</dbReference>
<comment type="pathway">
    <text evidence="1">Purine metabolism; IMP biosynthesis via de novo pathway; 5-amino-1-(5-phospho-D-ribosyl)imidazole from N(2)-formyl-N(1)-(5-phospho-D-ribosyl)glycinamide: step 2/2.</text>
</comment>
<dbReference type="PANTHER" id="PTHR10520">
    <property type="entry name" value="TRIFUNCTIONAL PURINE BIOSYNTHETIC PROTEIN ADENOSINE-3-RELATED"/>
    <property type="match status" value="1"/>
</dbReference>
<dbReference type="CDD" id="cd08645">
    <property type="entry name" value="FMT_core_GART"/>
    <property type="match status" value="1"/>
</dbReference>
<dbReference type="InterPro" id="IPR036921">
    <property type="entry name" value="PurM-like_N_sf"/>
</dbReference>
<evidence type="ECO:0000259" key="14">
    <source>
        <dbReference type="PROSITE" id="PS50975"/>
    </source>
</evidence>
<dbReference type="GO" id="GO:0006189">
    <property type="term" value="P:'de novo' IMP biosynthetic process"/>
    <property type="evidence" value="ECO:0007669"/>
    <property type="project" value="UniProtKB-UniPathway"/>
</dbReference>
<dbReference type="Gene3D" id="3.90.600.10">
    <property type="entry name" value="Phosphoribosylglycinamide synthetase, C-terminal domain"/>
    <property type="match status" value="1"/>
</dbReference>
<organism evidence="16">
    <name type="scientific">Chromera velia CCMP2878</name>
    <dbReference type="NCBI Taxonomy" id="1169474"/>
    <lineage>
        <taxon>Eukaryota</taxon>
        <taxon>Sar</taxon>
        <taxon>Alveolata</taxon>
        <taxon>Colpodellida</taxon>
        <taxon>Chromeraceae</taxon>
        <taxon>Chromera</taxon>
    </lineage>
</organism>
<gene>
    <name evidence="16" type="ORF">Cvel_16139</name>
</gene>
<dbReference type="CDD" id="cd02196">
    <property type="entry name" value="PurM"/>
    <property type="match status" value="1"/>
</dbReference>
<dbReference type="InterPro" id="IPR000115">
    <property type="entry name" value="PRibGlycinamide_synth"/>
</dbReference>
<dbReference type="SUPFAM" id="SSF51246">
    <property type="entry name" value="Rudiment single hybrid motif"/>
    <property type="match status" value="2"/>
</dbReference>
<comment type="pathway">
    <text evidence="2">Purine metabolism; IMP biosynthesis via de novo pathway; N(1)-(5-phospho-D-ribosyl)glycinamide from 5-phospho-alpha-D-ribose 1-diphosphate: step 2/2.</text>
</comment>
<dbReference type="PANTHER" id="PTHR10520:SF12">
    <property type="entry name" value="TRIFUNCTIONAL PURINE BIOSYNTHETIC PROTEIN ADENOSINE-3"/>
    <property type="match status" value="1"/>
</dbReference>
<dbReference type="UniPathway" id="UPA00074">
    <property type="reaction ID" value="UER00125"/>
</dbReference>
<dbReference type="InterPro" id="IPR020559">
    <property type="entry name" value="PRibGlycinamide_synth_CS"/>
</dbReference>
<dbReference type="InterPro" id="IPR004607">
    <property type="entry name" value="GART"/>
</dbReference>
<dbReference type="InterPro" id="IPR020562">
    <property type="entry name" value="PRibGlycinamide_synth_N"/>
</dbReference>
<dbReference type="NCBIfam" id="TIGR00878">
    <property type="entry name" value="purM"/>
    <property type="match status" value="1"/>
</dbReference>
<evidence type="ECO:0000256" key="9">
    <source>
        <dbReference type="ARBA" id="ARBA00022840"/>
    </source>
</evidence>
<dbReference type="Gene3D" id="3.30.470.20">
    <property type="entry name" value="ATP-grasp fold, B domain"/>
    <property type="match status" value="1"/>
</dbReference>
<reference evidence="16" key="1">
    <citation type="submission" date="2014-11" db="EMBL/GenBank/DDBJ databases">
        <authorList>
            <person name="Otto D Thomas"/>
            <person name="Naeem Raeece"/>
        </authorList>
    </citation>
    <scope>NUCLEOTIDE SEQUENCE</scope>
</reference>
<comment type="similarity">
    <text evidence="3">In the N-terminal section; belongs to the GARS family.</text>
</comment>
<dbReference type="Gene3D" id="3.40.50.20">
    <property type="match status" value="1"/>
</dbReference>
<name>A0A0G4FC71_9ALVE</name>
<keyword evidence="6" id="KW-0479">Metal-binding</keyword>
<dbReference type="InterPro" id="IPR010918">
    <property type="entry name" value="PurM-like_C_dom"/>
</dbReference>
<evidence type="ECO:0000256" key="1">
    <source>
        <dbReference type="ARBA" id="ARBA00004686"/>
    </source>
</evidence>
<dbReference type="Gene3D" id="3.40.50.170">
    <property type="entry name" value="Formyl transferase, N-terminal domain"/>
    <property type="match status" value="1"/>
</dbReference>
<dbReference type="InterPro" id="IPR016185">
    <property type="entry name" value="PreATP-grasp_dom_sf"/>
</dbReference>
<dbReference type="InterPro" id="IPR029055">
    <property type="entry name" value="Ntn_hydrolases_N"/>
</dbReference>
<dbReference type="Pfam" id="PF02769">
    <property type="entry name" value="AIRS_C"/>
    <property type="match status" value="1"/>
</dbReference>
<dbReference type="GO" id="GO:0046872">
    <property type="term" value="F:metal ion binding"/>
    <property type="evidence" value="ECO:0007669"/>
    <property type="project" value="UniProtKB-KW"/>
</dbReference>
<dbReference type="Gene3D" id="3.90.650.10">
    <property type="entry name" value="PurM-like C-terminal domain"/>
    <property type="match status" value="1"/>
</dbReference>
<dbReference type="InterPro" id="IPR020560">
    <property type="entry name" value="PRibGlycinamide_synth_C-dom"/>
</dbReference>
<dbReference type="GO" id="GO:0005829">
    <property type="term" value="C:cytosol"/>
    <property type="evidence" value="ECO:0007669"/>
    <property type="project" value="TreeGrafter"/>
</dbReference>
<accession>A0A0G4FC71</accession>
<dbReference type="GO" id="GO:0004641">
    <property type="term" value="F:phosphoribosylformylglycinamidine cyclo-ligase activity"/>
    <property type="evidence" value="ECO:0007669"/>
    <property type="project" value="InterPro"/>
</dbReference>
<evidence type="ECO:0000256" key="4">
    <source>
        <dbReference type="ARBA" id="ARBA00022598"/>
    </source>
</evidence>
<keyword evidence="9 12" id="KW-0067">ATP-binding</keyword>
<evidence type="ECO:0000256" key="2">
    <source>
        <dbReference type="ARBA" id="ARBA00005174"/>
    </source>
</evidence>
<evidence type="ECO:0000256" key="5">
    <source>
        <dbReference type="ARBA" id="ARBA00022679"/>
    </source>
</evidence>
<evidence type="ECO:0000256" key="10">
    <source>
        <dbReference type="ARBA" id="ARBA00023211"/>
    </source>
</evidence>
<dbReference type="FunFam" id="3.30.470.20:FF:000018">
    <property type="entry name" value="Trifunctional purine biosynthetic protein adenosine-3"/>
    <property type="match status" value="1"/>
</dbReference>
<dbReference type="SUPFAM" id="SSF53328">
    <property type="entry name" value="Formyltransferase"/>
    <property type="match status" value="1"/>
</dbReference>
<dbReference type="InterPro" id="IPR004733">
    <property type="entry name" value="PurM_cligase"/>
</dbReference>
<dbReference type="SUPFAM" id="SSF56042">
    <property type="entry name" value="PurM C-terminal domain-like"/>
    <property type="match status" value="1"/>
</dbReference>
<dbReference type="SUPFAM" id="SSF56235">
    <property type="entry name" value="N-terminal nucleophile aminohydrolases (Ntn hydrolases)"/>
    <property type="match status" value="1"/>
</dbReference>
<dbReference type="SUPFAM" id="SSF56059">
    <property type="entry name" value="Glutathione synthetase ATP-binding domain-like"/>
    <property type="match status" value="1"/>
</dbReference>
<keyword evidence="5" id="KW-0808">Transferase</keyword>
<dbReference type="GO" id="GO:0046084">
    <property type="term" value="P:adenine biosynthetic process"/>
    <property type="evidence" value="ECO:0007669"/>
    <property type="project" value="TreeGrafter"/>
</dbReference>
<dbReference type="GO" id="GO:0004637">
    <property type="term" value="F:phosphoribosylamine-glycine ligase activity"/>
    <property type="evidence" value="ECO:0007669"/>
    <property type="project" value="InterPro"/>
</dbReference>
<keyword evidence="8" id="KW-0658">Purine biosynthesis</keyword>
<dbReference type="NCBIfam" id="TIGR00877">
    <property type="entry name" value="purD"/>
    <property type="match status" value="1"/>
</dbReference>
<keyword evidence="10" id="KW-0464">Manganese</keyword>
<dbReference type="InterPro" id="IPR016188">
    <property type="entry name" value="PurM-like_N"/>
</dbReference>
<dbReference type="Pfam" id="PF02844">
    <property type="entry name" value="GARS_N"/>
    <property type="match status" value="1"/>
</dbReference>
<dbReference type="Gene3D" id="3.60.20.10">
    <property type="entry name" value="Glutamine Phosphoribosylpyrophosphate, subunit 1, domain 1"/>
    <property type="match status" value="1"/>
</dbReference>
<dbReference type="GO" id="GO:0004644">
    <property type="term" value="F:phosphoribosylglycinamide formyltransferase activity"/>
    <property type="evidence" value="ECO:0007669"/>
    <property type="project" value="InterPro"/>
</dbReference>
<evidence type="ECO:0000313" key="16">
    <source>
        <dbReference type="EMBL" id="CEM10212.1"/>
    </source>
</evidence>